<dbReference type="PROSITE" id="PS50835">
    <property type="entry name" value="IG_LIKE"/>
    <property type="match status" value="2"/>
</dbReference>
<dbReference type="PANTHER" id="PTHR44969:SF1">
    <property type="entry name" value="CELL SURFACE A33 ANTIGEN"/>
    <property type="match status" value="1"/>
</dbReference>
<dbReference type="AlphaFoldDB" id="A0AA88SKM8"/>
<evidence type="ECO:0000256" key="8">
    <source>
        <dbReference type="SAM" id="MobiDB-lite"/>
    </source>
</evidence>
<protein>
    <recommendedName>
        <fullName evidence="11">Ig-like domain-containing protein</fullName>
    </recommendedName>
</protein>
<accession>A0AA88SKM8</accession>
<evidence type="ECO:0000313" key="12">
    <source>
        <dbReference type="EMBL" id="KAK2839954.1"/>
    </source>
</evidence>
<dbReference type="InterPro" id="IPR036179">
    <property type="entry name" value="Ig-like_dom_sf"/>
</dbReference>
<proteinExistence type="predicted"/>
<keyword evidence="5 9" id="KW-0472">Membrane</keyword>
<evidence type="ECO:0000256" key="2">
    <source>
        <dbReference type="ARBA" id="ARBA00022692"/>
    </source>
</evidence>
<feature type="domain" description="Ig-like" evidence="11">
    <location>
        <begin position="145"/>
        <end position="234"/>
    </location>
</feature>
<evidence type="ECO:0000313" key="13">
    <source>
        <dbReference type="Proteomes" id="UP001187415"/>
    </source>
</evidence>
<evidence type="ECO:0000256" key="1">
    <source>
        <dbReference type="ARBA" id="ARBA00004479"/>
    </source>
</evidence>
<gene>
    <name evidence="12" type="ORF">Q5P01_013694</name>
</gene>
<dbReference type="SUPFAM" id="SSF48726">
    <property type="entry name" value="Immunoglobulin"/>
    <property type="match status" value="2"/>
</dbReference>
<reference evidence="12" key="1">
    <citation type="submission" date="2023-07" db="EMBL/GenBank/DDBJ databases">
        <title>Chromosome-level Genome Assembly of Striped Snakehead (Channa striata).</title>
        <authorList>
            <person name="Liu H."/>
        </authorList>
    </citation>
    <scope>NUCLEOTIDE SEQUENCE</scope>
    <source>
        <strain evidence="12">Gz</strain>
        <tissue evidence="12">Muscle</tissue>
    </source>
</reference>
<dbReference type="InterPro" id="IPR007110">
    <property type="entry name" value="Ig-like_dom"/>
</dbReference>
<evidence type="ECO:0000259" key="11">
    <source>
        <dbReference type="PROSITE" id="PS50835"/>
    </source>
</evidence>
<dbReference type="SMART" id="SM00409">
    <property type="entry name" value="IG"/>
    <property type="match status" value="2"/>
</dbReference>
<feature type="compositionally biased region" description="Basic and acidic residues" evidence="8">
    <location>
        <begin position="342"/>
        <end position="351"/>
    </location>
</feature>
<feature type="signal peptide" evidence="10">
    <location>
        <begin position="1"/>
        <end position="23"/>
    </location>
</feature>
<dbReference type="Gene3D" id="2.60.40.10">
    <property type="entry name" value="Immunoglobulins"/>
    <property type="match status" value="2"/>
</dbReference>
<feature type="region of interest" description="Disordered" evidence="8">
    <location>
        <begin position="342"/>
        <end position="546"/>
    </location>
</feature>
<feature type="transmembrane region" description="Helical" evidence="9">
    <location>
        <begin position="246"/>
        <end position="267"/>
    </location>
</feature>
<evidence type="ECO:0000256" key="10">
    <source>
        <dbReference type="SAM" id="SignalP"/>
    </source>
</evidence>
<dbReference type="Proteomes" id="UP001187415">
    <property type="component" value="Unassembled WGS sequence"/>
</dbReference>
<feature type="domain" description="Ig-like" evidence="11">
    <location>
        <begin position="19"/>
        <end position="138"/>
    </location>
</feature>
<evidence type="ECO:0000256" key="9">
    <source>
        <dbReference type="SAM" id="Phobius"/>
    </source>
</evidence>
<dbReference type="SUPFAM" id="SSF57997">
    <property type="entry name" value="Tropomyosin"/>
    <property type="match status" value="1"/>
</dbReference>
<evidence type="ECO:0000256" key="7">
    <source>
        <dbReference type="ARBA" id="ARBA00023319"/>
    </source>
</evidence>
<dbReference type="EMBL" id="JAUPFM010000010">
    <property type="protein sequence ID" value="KAK2839954.1"/>
    <property type="molecule type" value="Genomic_DNA"/>
</dbReference>
<feature type="compositionally biased region" description="Basic and acidic residues" evidence="8">
    <location>
        <begin position="365"/>
        <end position="546"/>
    </location>
</feature>
<evidence type="ECO:0000256" key="6">
    <source>
        <dbReference type="ARBA" id="ARBA00023157"/>
    </source>
</evidence>
<comment type="caution">
    <text evidence="12">The sequence shown here is derived from an EMBL/GenBank/DDBJ whole genome shotgun (WGS) entry which is preliminary data.</text>
</comment>
<organism evidence="12 13">
    <name type="scientific">Channa striata</name>
    <name type="common">Snakehead murrel</name>
    <name type="synonym">Ophicephalus striatus</name>
    <dbReference type="NCBI Taxonomy" id="64152"/>
    <lineage>
        <taxon>Eukaryota</taxon>
        <taxon>Metazoa</taxon>
        <taxon>Chordata</taxon>
        <taxon>Craniata</taxon>
        <taxon>Vertebrata</taxon>
        <taxon>Euteleostomi</taxon>
        <taxon>Actinopterygii</taxon>
        <taxon>Neopterygii</taxon>
        <taxon>Teleostei</taxon>
        <taxon>Neoteleostei</taxon>
        <taxon>Acanthomorphata</taxon>
        <taxon>Anabantaria</taxon>
        <taxon>Anabantiformes</taxon>
        <taxon>Channoidei</taxon>
        <taxon>Channidae</taxon>
        <taxon>Channa</taxon>
    </lineage>
</organism>
<evidence type="ECO:0000256" key="5">
    <source>
        <dbReference type="ARBA" id="ARBA00023136"/>
    </source>
</evidence>
<dbReference type="InterPro" id="IPR003599">
    <property type="entry name" value="Ig_sub"/>
</dbReference>
<feature type="chain" id="PRO_5041663373" description="Ig-like domain-containing protein" evidence="10">
    <location>
        <begin position="24"/>
        <end position="546"/>
    </location>
</feature>
<sequence length="546" mass="61920">MTNGQLGWRDLFLILTVLPCCCSIEVSIPEKEYIAQRGGEISLTCSFTPANPESQILFLAWEAFPDNIGGPLKPVATYYLNNPTDISPAYEGRVSLNVDLGSKVSTLQLTKVTMQDSRSYQCSVKIPGDDEGTSAVTTFLLVKVPPSAPICKLQGTAEYWHNISLTCMSEEGSPKPIYKWESYTVENKQRPFPPKAIQQDGVLSLFNISQDMSGYYICTSSNELGSASCNFTLAVMPSSMNIGSTGIIVVAVLAGVVVVGIIIFCFCRRKSKKNKYAKGSQGEMEFNDTDAPETEKRYWDDDTSNSLTKQQSQFEDKIAVPPNDYIVTTAGHMLEDDQHSSIGAKDSHVGKGSDINSQHYQGYRGSRDHLDDQRKYAGSRDRLDEQRDRYGGSRDRLDDQRDRYGGSRDRLEDQRDRCGGSRDRLDDQRDRYGGSRDRLDDHRDRYAESRDRLDDQRIRHGGSRDRLDDQRDRYGGSRDRLDDQRDRYGGSRDRLDDQRDRYGGSRDRLDDQRDRYGGSRDQLDNRKDRYGGSRDRLDHGDDQFRN</sequence>
<evidence type="ECO:0000256" key="3">
    <source>
        <dbReference type="ARBA" id="ARBA00022729"/>
    </source>
</evidence>
<keyword evidence="13" id="KW-1185">Reference proteome</keyword>
<feature type="region of interest" description="Disordered" evidence="8">
    <location>
        <begin position="277"/>
        <end position="320"/>
    </location>
</feature>
<dbReference type="InterPro" id="IPR013783">
    <property type="entry name" value="Ig-like_fold"/>
</dbReference>
<comment type="subcellular location">
    <subcellularLocation>
        <location evidence="1">Membrane</location>
        <topology evidence="1">Single-pass type I membrane protein</topology>
    </subcellularLocation>
</comment>
<keyword evidence="4 9" id="KW-1133">Transmembrane helix</keyword>
<dbReference type="GO" id="GO:0005886">
    <property type="term" value="C:plasma membrane"/>
    <property type="evidence" value="ECO:0007669"/>
    <property type="project" value="InterPro"/>
</dbReference>
<keyword evidence="3 10" id="KW-0732">Signal</keyword>
<keyword evidence="6" id="KW-1015">Disulfide bond</keyword>
<keyword evidence="2 9" id="KW-0812">Transmembrane</keyword>
<dbReference type="InterPro" id="IPR013106">
    <property type="entry name" value="Ig_V-set"/>
</dbReference>
<evidence type="ECO:0000256" key="4">
    <source>
        <dbReference type="ARBA" id="ARBA00022989"/>
    </source>
</evidence>
<name>A0AA88SKM8_CHASR</name>
<dbReference type="PANTHER" id="PTHR44969">
    <property type="entry name" value="CELL SURFACE A33 ANTIGEN"/>
    <property type="match status" value="1"/>
</dbReference>
<feature type="compositionally biased region" description="Polar residues" evidence="8">
    <location>
        <begin position="304"/>
        <end position="313"/>
    </location>
</feature>
<dbReference type="InterPro" id="IPR042474">
    <property type="entry name" value="A33"/>
</dbReference>
<keyword evidence="7" id="KW-0393">Immunoglobulin domain</keyword>
<dbReference type="Pfam" id="PF07686">
    <property type="entry name" value="V-set"/>
    <property type="match status" value="1"/>
</dbReference>
<dbReference type="FunFam" id="2.60.40.10:FF:000095">
    <property type="entry name" value="immunoglobulin superfamily member 11 isoform X1"/>
    <property type="match status" value="1"/>
</dbReference>